<gene>
    <name evidence="1" type="ORF">A9Q93_11255</name>
</gene>
<evidence type="ECO:0000313" key="2">
    <source>
        <dbReference type="Proteomes" id="UP000196102"/>
    </source>
</evidence>
<comment type="caution">
    <text evidence="1">The sequence shown here is derived from an EMBL/GenBank/DDBJ whole genome shotgun (WGS) entry which is preliminary data.</text>
</comment>
<evidence type="ECO:0008006" key="3">
    <source>
        <dbReference type="Google" id="ProtNLM"/>
    </source>
</evidence>
<reference evidence="1 2" key="1">
    <citation type="journal article" date="2017" name="Proc. Natl. Acad. Sci. U.S.A.">
        <title>Simulation of Deepwater Horizon oil plume reveals substrate specialization within a complex community of hydrocarbon-degraders.</title>
        <authorList>
            <person name="Hu P."/>
            <person name="Dubinsky E.A."/>
            <person name="Probst A.J."/>
            <person name="Wang J."/>
            <person name="Sieber C.M.K."/>
            <person name="Tom L.M."/>
            <person name="Gardinali P."/>
            <person name="Banfield J.F."/>
            <person name="Atlas R.M."/>
            <person name="Andersen G.L."/>
        </authorList>
    </citation>
    <scope>NUCLEOTIDE SEQUENCE [LARGE SCALE GENOMIC DNA]</scope>
    <source>
        <strain evidence="1">35_9_T64</strain>
    </source>
</reference>
<sequence length="131" mass="15555">MKRSLIIVALFFVIISCGTKNFTYVQASGYELRPTDTLFTFNKDAIQGKWLTNYPRDKKYLIYKDGYELNKENNFTKNENQKYLLKNDSIFYFSNGKVYSGKLVFHTQKELKIKWGNSETISYYRPKVRVK</sequence>
<accession>A0A1Z8AM79</accession>
<dbReference type="RefSeq" id="WP_303687543.1">
    <property type="nucleotide sequence ID" value="NZ_CAJXYO010000025.1"/>
</dbReference>
<dbReference type="AlphaFoldDB" id="A0A1Z8AM79"/>
<protein>
    <recommendedName>
        <fullName evidence="3">Lipoprotein</fullName>
    </recommendedName>
</protein>
<dbReference type="Proteomes" id="UP000196102">
    <property type="component" value="Unassembled WGS sequence"/>
</dbReference>
<name>A0A1Z8AM79_9FLAO</name>
<dbReference type="PROSITE" id="PS51257">
    <property type="entry name" value="PROKAR_LIPOPROTEIN"/>
    <property type="match status" value="1"/>
</dbReference>
<organism evidence="1 2">
    <name type="scientific">Nonlabens dokdonensis</name>
    <dbReference type="NCBI Taxonomy" id="328515"/>
    <lineage>
        <taxon>Bacteria</taxon>
        <taxon>Pseudomonadati</taxon>
        <taxon>Bacteroidota</taxon>
        <taxon>Flavobacteriia</taxon>
        <taxon>Flavobacteriales</taxon>
        <taxon>Flavobacteriaceae</taxon>
        <taxon>Nonlabens</taxon>
    </lineage>
</organism>
<dbReference type="EMBL" id="MAAX01000177">
    <property type="protein sequence ID" value="OUS11413.1"/>
    <property type="molecule type" value="Genomic_DNA"/>
</dbReference>
<evidence type="ECO:0000313" key="1">
    <source>
        <dbReference type="EMBL" id="OUS11413.1"/>
    </source>
</evidence>
<proteinExistence type="predicted"/>